<protein>
    <submittedName>
        <fullName evidence="2">Uncharacterized protein</fullName>
    </submittedName>
</protein>
<feature type="region of interest" description="Disordered" evidence="1">
    <location>
        <begin position="86"/>
        <end position="253"/>
    </location>
</feature>
<accession>A0A9P9DLL4</accession>
<feature type="compositionally biased region" description="Polar residues" evidence="1">
    <location>
        <begin position="121"/>
        <end position="136"/>
    </location>
</feature>
<reference evidence="2" key="1">
    <citation type="journal article" date="2021" name="Nat. Commun.">
        <title>Genetic determinants of endophytism in the Arabidopsis root mycobiome.</title>
        <authorList>
            <person name="Mesny F."/>
            <person name="Miyauchi S."/>
            <person name="Thiergart T."/>
            <person name="Pickel B."/>
            <person name="Atanasova L."/>
            <person name="Karlsson M."/>
            <person name="Huettel B."/>
            <person name="Barry K.W."/>
            <person name="Haridas S."/>
            <person name="Chen C."/>
            <person name="Bauer D."/>
            <person name="Andreopoulos W."/>
            <person name="Pangilinan J."/>
            <person name="LaButti K."/>
            <person name="Riley R."/>
            <person name="Lipzen A."/>
            <person name="Clum A."/>
            <person name="Drula E."/>
            <person name="Henrissat B."/>
            <person name="Kohler A."/>
            <person name="Grigoriev I.V."/>
            <person name="Martin F.M."/>
            <person name="Hacquard S."/>
        </authorList>
    </citation>
    <scope>NUCLEOTIDE SEQUENCE</scope>
    <source>
        <strain evidence="2">MPI-CAGE-AT-0147</strain>
    </source>
</reference>
<feature type="compositionally biased region" description="Polar residues" evidence="1">
    <location>
        <begin position="267"/>
        <end position="282"/>
    </location>
</feature>
<feature type="region of interest" description="Disordered" evidence="1">
    <location>
        <begin position="376"/>
        <end position="417"/>
    </location>
</feature>
<proteinExistence type="predicted"/>
<organism evidence="2 3">
    <name type="scientific">Dactylonectria macrodidyma</name>
    <dbReference type="NCBI Taxonomy" id="307937"/>
    <lineage>
        <taxon>Eukaryota</taxon>
        <taxon>Fungi</taxon>
        <taxon>Dikarya</taxon>
        <taxon>Ascomycota</taxon>
        <taxon>Pezizomycotina</taxon>
        <taxon>Sordariomycetes</taxon>
        <taxon>Hypocreomycetidae</taxon>
        <taxon>Hypocreales</taxon>
        <taxon>Nectriaceae</taxon>
        <taxon>Dactylonectria</taxon>
    </lineage>
</organism>
<dbReference type="Proteomes" id="UP000738349">
    <property type="component" value="Unassembled WGS sequence"/>
</dbReference>
<keyword evidence="3" id="KW-1185">Reference proteome</keyword>
<sequence length="582" mass="64279">MEARSLTSVNNLAANPPQYPINPTDERQDPLVLYISRVPGTRDVILSPFKPQLKIVSSEDIASSLYYIHLEAASSADLYAHRDDGFRSSSDDGASARNIPRKPLPESAKPIGRDFLPVPGNGNQEASRPRSRTVNSALDDARSGPARYEQDSRLSLDSQATEHRPQASSMRRTATVSRRPHGPRAMGSRAVPNTDKPLPSFPPPPQIEEEGERVVFPQPPRIDEGERIPAHASGPGRTYGSRSPSPRKGETSFTNPFTLALIRRDPSTGNQWNVGHVSSYQSEGPAVEHDESGPFIPNVPPVQSTTPAANPPINIQIETLGYGRFRNMPARRSFDMGPGDGIPPDAQAPRNDDAVLSRQVLMSYAKTWSSNFREKWNQESRGEHRRHGSVTSVESTGSVEHVPEPQTVLGQPGPGMRPRGYVFTSPWNGRCEFRTGTTGRTLRCYHILKEERPALNTLVDQGVPVPQQLGHSMAVSELRFNLPSVELFKSAEGREEVKTQIQGHFNKLLQKLDERTNRNNDYDDGMVSPFDVNLGKEKAGGGNRGKRAKMGKLIIYPDGLKMLDLVVAANMGVWWGVWEKSF</sequence>
<dbReference type="AlphaFoldDB" id="A0A9P9DLL4"/>
<feature type="compositionally biased region" description="Polar residues" evidence="1">
    <location>
        <begin position="1"/>
        <end position="13"/>
    </location>
</feature>
<gene>
    <name evidence="2" type="ORF">EDB81DRAFT_224224</name>
</gene>
<feature type="compositionally biased region" description="Basic and acidic residues" evidence="1">
    <location>
        <begin position="148"/>
        <end position="165"/>
    </location>
</feature>
<comment type="caution">
    <text evidence="2">The sequence shown here is derived from an EMBL/GenBank/DDBJ whole genome shotgun (WGS) entry which is preliminary data.</text>
</comment>
<dbReference type="OrthoDB" id="5426191at2759"/>
<feature type="region of interest" description="Disordered" evidence="1">
    <location>
        <begin position="266"/>
        <end position="311"/>
    </location>
</feature>
<evidence type="ECO:0000256" key="1">
    <source>
        <dbReference type="SAM" id="MobiDB-lite"/>
    </source>
</evidence>
<dbReference type="EMBL" id="JAGMUV010000023">
    <property type="protein sequence ID" value="KAH7122955.1"/>
    <property type="molecule type" value="Genomic_DNA"/>
</dbReference>
<feature type="compositionally biased region" description="Low complexity" evidence="1">
    <location>
        <begin position="389"/>
        <end position="400"/>
    </location>
</feature>
<evidence type="ECO:0000313" key="3">
    <source>
        <dbReference type="Proteomes" id="UP000738349"/>
    </source>
</evidence>
<name>A0A9P9DLL4_9HYPO</name>
<feature type="compositionally biased region" description="Polar residues" evidence="1">
    <location>
        <begin position="166"/>
        <end position="176"/>
    </location>
</feature>
<feature type="region of interest" description="Disordered" evidence="1">
    <location>
        <begin position="1"/>
        <end position="26"/>
    </location>
</feature>
<evidence type="ECO:0000313" key="2">
    <source>
        <dbReference type="EMBL" id="KAH7122955.1"/>
    </source>
</evidence>